<accession>A0A428YR53</accession>
<proteinExistence type="predicted"/>
<dbReference type="InterPro" id="IPR024520">
    <property type="entry name" value="DUF3558"/>
</dbReference>
<evidence type="ECO:0000313" key="1">
    <source>
        <dbReference type="EMBL" id="RSM71566.1"/>
    </source>
</evidence>
<organism evidence="1 2">
    <name type="scientific">Kibdelosporangium aridum</name>
    <dbReference type="NCBI Taxonomy" id="2030"/>
    <lineage>
        <taxon>Bacteria</taxon>
        <taxon>Bacillati</taxon>
        <taxon>Actinomycetota</taxon>
        <taxon>Actinomycetes</taxon>
        <taxon>Pseudonocardiales</taxon>
        <taxon>Pseudonocardiaceae</taxon>
        <taxon>Kibdelosporangium</taxon>
    </lineage>
</organism>
<dbReference type="EMBL" id="QHKI01000062">
    <property type="protein sequence ID" value="RSM71566.1"/>
    <property type="molecule type" value="Genomic_DNA"/>
</dbReference>
<reference evidence="1 2" key="1">
    <citation type="submission" date="2018-05" db="EMBL/GenBank/DDBJ databases">
        <title>Evolution of GPA BGCs.</title>
        <authorList>
            <person name="Waglechner N."/>
            <person name="Wright G.D."/>
        </authorList>
    </citation>
    <scope>NUCLEOTIDE SEQUENCE [LARGE SCALE GENOMIC DNA]</scope>
    <source>
        <strain evidence="1 2">A82846</strain>
    </source>
</reference>
<dbReference type="Pfam" id="PF12079">
    <property type="entry name" value="DUF3558"/>
    <property type="match status" value="1"/>
</dbReference>
<name>A0A428YR53_KIBAR</name>
<dbReference type="AlphaFoldDB" id="A0A428YR53"/>
<sequence length="194" mass="20185">MIVLTLRAEWSGQHTIPAPCTQGLLVITRFAAAMAALLLAAGCSGDSSSAPPPAPEAPPPTQVEVATDPCTLLTNSDASAHVGAQVNGTPDDLPNVGRGCRWEAPGGAAYLSVILNTPAFPDVTTSSQRTVDVAGKKAAVLADDGTYCLVYVNGGTPWLQFSSQSADTGREVAKTFECERSMQLVSKVITNLKW</sequence>
<evidence type="ECO:0000313" key="2">
    <source>
        <dbReference type="Proteomes" id="UP000287547"/>
    </source>
</evidence>
<dbReference type="OrthoDB" id="3688973at2"/>
<comment type="caution">
    <text evidence="1">The sequence shown here is derived from an EMBL/GenBank/DDBJ whole genome shotgun (WGS) entry which is preliminary data.</text>
</comment>
<gene>
    <name evidence="1" type="ORF">DMH04_43315</name>
</gene>
<dbReference type="Proteomes" id="UP000287547">
    <property type="component" value="Unassembled WGS sequence"/>
</dbReference>
<protein>
    <submittedName>
        <fullName evidence="1">DUF3558 domain-containing protein</fullName>
    </submittedName>
</protein>